<dbReference type="Pfam" id="PF02136">
    <property type="entry name" value="NTF2"/>
    <property type="match status" value="1"/>
</dbReference>
<dbReference type="OrthoDB" id="339151at2759"/>
<dbReference type="AlphaFoldDB" id="A0A0V1G6V8"/>
<accession>A0A0V1G6V8</accession>
<reference evidence="5 6" key="1">
    <citation type="submission" date="2015-01" db="EMBL/GenBank/DDBJ databases">
        <title>Evolution of Trichinella species and genotypes.</title>
        <authorList>
            <person name="Korhonen P.K."/>
            <person name="Edoardo P."/>
            <person name="Giuseppe L.R."/>
            <person name="Gasser R.B."/>
        </authorList>
    </citation>
    <scope>NUCLEOTIDE SEQUENCE [LARGE SCALE GENOMIC DNA]</scope>
    <source>
        <strain evidence="5">ISS470</strain>
    </source>
</reference>
<dbReference type="InterPro" id="IPR039539">
    <property type="entry name" value="Ras_GTPase_bind_prot"/>
</dbReference>
<dbReference type="PANTHER" id="PTHR10693:SF20">
    <property type="entry name" value="AT27578P"/>
    <property type="match status" value="1"/>
</dbReference>
<keyword evidence="3" id="KW-0812">Transmembrane</keyword>
<dbReference type="GO" id="GO:1990904">
    <property type="term" value="C:ribonucleoprotein complex"/>
    <property type="evidence" value="ECO:0007669"/>
    <property type="project" value="TreeGrafter"/>
</dbReference>
<dbReference type="Proteomes" id="UP000054995">
    <property type="component" value="Unassembled WGS sequence"/>
</dbReference>
<organism evidence="5 6">
    <name type="scientific">Trichinella pseudospiralis</name>
    <name type="common">Parasitic roundworm</name>
    <dbReference type="NCBI Taxonomy" id="6337"/>
    <lineage>
        <taxon>Eukaryota</taxon>
        <taxon>Metazoa</taxon>
        <taxon>Ecdysozoa</taxon>
        <taxon>Nematoda</taxon>
        <taxon>Enoplea</taxon>
        <taxon>Dorylaimia</taxon>
        <taxon>Trichinellida</taxon>
        <taxon>Trichinellidae</taxon>
        <taxon>Trichinella</taxon>
    </lineage>
</organism>
<protein>
    <recommendedName>
        <fullName evidence="4">NTF2 domain-containing protein</fullName>
    </recommendedName>
</protein>
<dbReference type="Gene3D" id="3.30.70.330">
    <property type="match status" value="1"/>
</dbReference>
<feature type="transmembrane region" description="Helical" evidence="3">
    <location>
        <begin position="72"/>
        <end position="95"/>
    </location>
</feature>
<feature type="compositionally biased region" description="Basic and acidic residues" evidence="2">
    <location>
        <begin position="357"/>
        <end position="389"/>
    </location>
</feature>
<feature type="domain" description="NTF2" evidence="4">
    <location>
        <begin position="118"/>
        <end position="233"/>
    </location>
</feature>
<dbReference type="PANTHER" id="PTHR10693">
    <property type="entry name" value="RAS GTPASE-ACTIVATING PROTEIN-BINDING PROTEIN"/>
    <property type="match status" value="1"/>
</dbReference>
<feature type="region of interest" description="Disordered" evidence="2">
    <location>
        <begin position="354"/>
        <end position="394"/>
    </location>
</feature>
<evidence type="ECO:0000313" key="5">
    <source>
        <dbReference type="EMBL" id="KRY93251.1"/>
    </source>
</evidence>
<gene>
    <name evidence="5" type="ORF">T4D_11154</name>
</gene>
<proteinExistence type="predicted"/>
<dbReference type="GO" id="GO:0005829">
    <property type="term" value="C:cytosol"/>
    <property type="evidence" value="ECO:0007669"/>
    <property type="project" value="TreeGrafter"/>
</dbReference>
<keyword evidence="6" id="KW-1185">Reference proteome</keyword>
<dbReference type="InterPro" id="IPR032710">
    <property type="entry name" value="NTF2-like_dom_sf"/>
</dbReference>
<sequence length="513" mass="58691">MTFNHIFVEPIMPTFQVVIGSNIYVMYIPKRQFLIIMKKQFKFKHRNFKGSFTVNVVYQLLVHCSFRTSTDLVLSLVSPVLLVILATSSMHFQAVGFTKTVDMDKTSEELPLNVSAVVANEFLTEYNDLLVNGGKSLYRLYSIDAQLIYNSEKLSGIDEIRKHIVESKFRSGVEKVAIRSFHAEALPSQTLMIQAMGTLKIKEKQGERMFTQILTIQSKSETSYYIRNEMLNIVDMENESGITNKEIVIKKEMPQNTDGCEISQKQKSGIVNCDAAEKHNCALRIDKQSVSVEINDDSSTTLSKSISLDCTDKAMVSEKTDRNLVDDESQITSEWKFDDLSEDESRRLKMNQLFDLKNNDGDEKNSHEEKNRSCNEEKLSDPKTERNNETKPNTWAEVVRNGKSMGGSVAHERPNNNVTTMKSRRETNTYQSRKVILKDLPISTRRRDLIVRFRVFGFIDNISIRIEFSPEKNLKTKSALITFRDITAANLLLSIDKVYLYGTLLTVLPYVRN</sequence>
<name>A0A0V1G6V8_TRIPS</name>
<dbReference type="InterPro" id="IPR002075">
    <property type="entry name" value="NTF2_dom"/>
</dbReference>
<dbReference type="SUPFAM" id="SSF54427">
    <property type="entry name" value="NTF2-like"/>
    <property type="match status" value="1"/>
</dbReference>
<dbReference type="Gene3D" id="3.10.450.50">
    <property type="match status" value="1"/>
</dbReference>
<evidence type="ECO:0000256" key="2">
    <source>
        <dbReference type="SAM" id="MobiDB-lite"/>
    </source>
</evidence>
<dbReference type="InterPro" id="IPR012677">
    <property type="entry name" value="Nucleotide-bd_a/b_plait_sf"/>
</dbReference>
<keyword evidence="1" id="KW-0694">RNA-binding</keyword>
<dbReference type="EMBL" id="JYDT01000003">
    <property type="protein sequence ID" value="KRY93251.1"/>
    <property type="molecule type" value="Genomic_DNA"/>
</dbReference>
<keyword evidence="3" id="KW-0472">Membrane</keyword>
<evidence type="ECO:0000256" key="1">
    <source>
        <dbReference type="ARBA" id="ARBA00022884"/>
    </source>
</evidence>
<dbReference type="PROSITE" id="PS50177">
    <property type="entry name" value="NTF2_DOMAIN"/>
    <property type="match status" value="1"/>
</dbReference>
<feature type="transmembrane region" description="Helical" evidence="3">
    <location>
        <begin position="6"/>
        <end position="27"/>
    </location>
</feature>
<evidence type="ECO:0000256" key="3">
    <source>
        <dbReference type="SAM" id="Phobius"/>
    </source>
</evidence>
<dbReference type="SUPFAM" id="SSF54928">
    <property type="entry name" value="RNA-binding domain, RBD"/>
    <property type="match status" value="1"/>
</dbReference>
<evidence type="ECO:0000313" key="6">
    <source>
        <dbReference type="Proteomes" id="UP000054995"/>
    </source>
</evidence>
<dbReference type="InterPro" id="IPR018222">
    <property type="entry name" value="Nuclear_transport_factor_2_euk"/>
</dbReference>
<comment type="caution">
    <text evidence="5">The sequence shown here is derived from an EMBL/GenBank/DDBJ whole genome shotgun (WGS) entry which is preliminary data.</text>
</comment>
<keyword evidence="3" id="KW-1133">Transmembrane helix</keyword>
<evidence type="ECO:0000259" key="4">
    <source>
        <dbReference type="PROSITE" id="PS50177"/>
    </source>
</evidence>
<dbReference type="InterPro" id="IPR035979">
    <property type="entry name" value="RBD_domain_sf"/>
</dbReference>
<dbReference type="GO" id="GO:0003729">
    <property type="term" value="F:mRNA binding"/>
    <property type="evidence" value="ECO:0007669"/>
    <property type="project" value="TreeGrafter"/>
</dbReference>